<protein>
    <recommendedName>
        <fullName evidence="2">Nitroreductase domain-containing protein</fullName>
    </recommendedName>
</protein>
<dbReference type="Pfam" id="PF00881">
    <property type="entry name" value="Nitroreductase"/>
    <property type="match status" value="1"/>
</dbReference>
<dbReference type="Gene3D" id="3.40.109.10">
    <property type="entry name" value="NADH Oxidase"/>
    <property type="match status" value="1"/>
</dbReference>
<dbReference type="PANTHER" id="PTHR43543">
    <property type="entry name" value="MALONIC SEMIALDEHYDE REDUCTASE RUTE-RELATED"/>
    <property type="match status" value="1"/>
</dbReference>
<name>A0A7S4DH27_HETAK</name>
<feature type="region of interest" description="Disordered" evidence="1">
    <location>
        <begin position="263"/>
        <end position="289"/>
    </location>
</feature>
<dbReference type="InterPro" id="IPR050461">
    <property type="entry name" value="Nitroreductase_HadB/RutE"/>
</dbReference>
<proteinExistence type="predicted"/>
<evidence type="ECO:0000256" key="1">
    <source>
        <dbReference type="SAM" id="MobiDB-lite"/>
    </source>
</evidence>
<accession>A0A7S4DH27</accession>
<evidence type="ECO:0000259" key="2">
    <source>
        <dbReference type="Pfam" id="PF00881"/>
    </source>
</evidence>
<dbReference type="InterPro" id="IPR000415">
    <property type="entry name" value="Nitroreductase-like"/>
</dbReference>
<gene>
    <name evidence="3" type="ORF">HAKA00212_LOCUS24522</name>
</gene>
<dbReference type="InterPro" id="IPR029479">
    <property type="entry name" value="Nitroreductase"/>
</dbReference>
<sequence>MKTLCHWCPLQLNQRAFFSATTTNTSTRAQVFKEIVLSRRSATKFDDNEVPQAVLDDIMELSLRAPSSFNAQPWGCVLVGGAGRADLAACMLGGNGAKVLQAPHTSVFLANTDTVGQAVEIANWMKQDHNGDPTFCARLPHMVGLLSGGGPLVGHAKDLLLTGLSPLQPMPTPNAPEAWAFKNTMLFVQTFILGCTAHGLASAPMEGFDARRIKVCLGIPDHYSIPIVVPFGYPKNDSEEKTKKNIPTPRLDLKRVFFSNKFGAESPSSISSPKQHKEEDAEEGDKNGA</sequence>
<dbReference type="PANTHER" id="PTHR43543:SF1">
    <property type="entry name" value="MALONIC SEMIALDEHYDE REDUCTASE RUTE-RELATED"/>
    <property type="match status" value="1"/>
</dbReference>
<feature type="domain" description="Nitroreductase" evidence="2">
    <location>
        <begin position="37"/>
        <end position="233"/>
    </location>
</feature>
<dbReference type="EMBL" id="HBIU01055798">
    <property type="protein sequence ID" value="CAE0648964.1"/>
    <property type="molecule type" value="Transcribed_RNA"/>
</dbReference>
<organism evidence="3">
    <name type="scientific">Heterosigma akashiwo</name>
    <name type="common">Chromophytic alga</name>
    <name type="synonym">Heterosigma carterae</name>
    <dbReference type="NCBI Taxonomy" id="2829"/>
    <lineage>
        <taxon>Eukaryota</taxon>
        <taxon>Sar</taxon>
        <taxon>Stramenopiles</taxon>
        <taxon>Ochrophyta</taxon>
        <taxon>Raphidophyceae</taxon>
        <taxon>Chattonellales</taxon>
        <taxon>Chattonellaceae</taxon>
        <taxon>Heterosigma</taxon>
    </lineage>
</organism>
<dbReference type="SUPFAM" id="SSF55469">
    <property type="entry name" value="FMN-dependent nitroreductase-like"/>
    <property type="match status" value="1"/>
</dbReference>
<evidence type="ECO:0000313" key="3">
    <source>
        <dbReference type="EMBL" id="CAE0648964.1"/>
    </source>
</evidence>
<dbReference type="GO" id="GO:0016491">
    <property type="term" value="F:oxidoreductase activity"/>
    <property type="evidence" value="ECO:0007669"/>
    <property type="project" value="InterPro"/>
</dbReference>
<reference evidence="3" key="1">
    <citation type="submission" date="2021-01" db="EMBL/GenBank/DDBJ databases">
        <authorList>
            <person name="Corre E."/>
            <person name="Pelletier E."/>
            <person name="Niang G."/>
            <person name="Scheremetjew M."/>
            <person name="Finn R."/>
            <person name="Kale V."/>
            <person name="Holt S."/>
            <person name="Cochrane G."/>
            <person name="Meng A."/>
            <person name="Brown T."/>
            <person name="Cohen L."/>
        </authorList>
    </citation>
    <scope>NUCLEOTIDE SEQUENCE</scope>
    <source>
        <strain evidence="3">CCMP3107</strain>
    </source>
</reference>
<dbReference type="AlphaFoldDB" id="A0A7S4DH27"/>
<feature type="compositionally biased region" description="Basic and acidic residues" evidence="1">
    <location>
        <begin position="275"/>
        <end position="289"/>
    </location>
</feature>